<dbReference type="InParanoid" id="A0A3N1HQP0"/>
<gene>
    <name evidence="1" type="ORF">EDC03_0874</name>
</gene>
<dbReference type="EMBL" id="RJKN01000002">
    <property type="protein sequence ID" value="ROP44746.1"/>
    <property type="molecule type" value="Genomic_DNA"/>
</dbReference>
<dbReference type="Proteomes" id="UP000276232">
    <property type="component" value="Unassembled WGS sequence"/>
</dbReference>
<name>A0A3N1HQP0_9ACTN</name>
<sequence length="382" mass="39649">MLRVSRRRALAARLVAQGLDARGPDVAALAVLDVGLADSPYGAARVAAAARTTGPVDDVGRHDGPLPTAWTVRGAPHVHRAVDLPTVGRAVHPVSDDDVRARLVSPQAAGARELGLEAWRLVTAAVRAVAAAHGGVVAKGDLSREVSDRVPASLTHRCDPCDAQHVSALTFQPAGLQAGLVLDTTARALVLRSLPGWPDDLGVPDPAAVGALLRRLVDLHGPVAPGDLAALVGTSARVVHGLLPADLVPVEVDGRAALATPWFVALLEDPGVEERAAGSVRLLPPGDPWLQSRDRALTVPDPGRRKQVWRPLGSPGVVLAAGEAVGTWRAKAGPRRSAGRRDDVVVTPWAPWADAEAGAVAEEALVVARARGADDVRLVVES</sequence>
<keyword evidence="2" id="KW-1185">Reference proteome</keyword>
<dbReference type="PANTHER" id="PTHR38479">
    <property type="entry name" value="LMO0824 PROTEIN"/>
    <property type="match status" value="1"/>
</dbReference>
<dbReference type="Pfam" id="PF06224">
    <property type="entry name" value="AlkZ-like"/>
    <property type="match status" value="1"/>
</dbReference>
<accession>A0A3N1HQP0</accession>
<dbReference type="InterPro" id="IPR009351">
    <property type="entry name" value="AlkZ-like"/>
</dbReference>
<reference evidence="1 2" key="1">
    <citation type="journal article" date="2015" name="Stand. Genomic Sci.">
        <title>Genomic Encyclopedia of Bacterial and Archaeal Type Strains, Phase III: the genomes of soil and plant-associated and newly described type strains.</title>
        <authorList>
            <person name="Whitman W.B."/>
            <person name="Woyke T."/>
            <person name="Klenk H.P."/>
            <person name="Zhou Y."/>
            <person name="Lilburn T.G."/>
            <person name="Beck B.J."/>
            <person name="De Vos P."/>
            <person name="Vandamme P."/>
            <person name="Eisen J.A."/>
            <person name="Garrity G."/>
            <person name="Hugenholtz P."/>
            <person name="Kyrpides N.C."/>
        </authorList>
    </citation>
    <scope>NUCLEOTIDE SEQUENCE [LARGE SCALE GENOMIC DNA]</scope>
    <source>
        <strain evidence="1 2">CECT 7306</strain>
    </source>
</reference>
<dbReference type="PANTHER" id="PTHR38479:SF2">
    <property type="entry name" value="WINGED HELIX DNA-BINDING DOMAIN-CONTAINING PROTEIN"/>
    <property type="match status" value="1"/>
</dbReference>
<comment type="caution">
    <text evidence="1">The sequence shown here is derived from an EMBL/GenBank/DDBJ whole genome shotgun (WGS) entry which is preliminary data.</text>
</comment>
<evidence type="ECO:0000313" key="2">
    <source>
        <dbReference type="Proteomes" id="UP000276232"/>
    </source>
</evidence>
<protein>
    <submittedName>
        <fullName evidence="1">Winged helix DNA-binding protein</fullName>
    </submittedName>
</protein>
<dbReference type="GO" id="GO:0003677">
    <property type="term" value="F:DNA binding"/>
    <property type="evidence" value="ECO:0007669"/>
    <property type="project" value="UniProtKB-KW"/>
</dbReference>
<dbReference type="AlphaFoldDB" id="A0A3N1HQP0"/>
<proteinExistence type="predicted"/>
<organism evidence="1 2">
    <name type="scientific">Pseudokineococcus lusitanus</name>
    <dbReference type="NCBI Taxonomy" id="763993"/>
    <lineage>
        <taxon>Bacteria</taxon>
        <taxon>Bacillati</taxon>
        <taxon>Actinomycetota</taxon>
        <taxon>Actinomycetes</taxon>
        <taxon>Kineosporiales</taxon>
        <taxon>Kineosporiaceae</taxon>
        <taxon>Pseudokineococcus</taxon>
    </lineage>
</organism>
<keyword evidence="1" id="KW-0238">DNA-binding</keyword>
<evidence type="ECO:0000313" key="1">
    <source>
        <dbReference type="EMBL" id="ROP44746.1"/>
    </source>
</evidence>